<dbReference type="Gene3D" id="3.40.50.1970">
    <property type="match status" value="1"/>
</dbReference>
<keyword evidence="7" id="KW-1185">Reference proteome</keyword>
<dbReference type="Pfam" id="PF00465">
    <property type="entry name" value="Fe-ADH"/>
    <property type="match status" value="1"/>
</dbReference>
<evidence type="ECO:0000313" key="6">
    <source>
        <dbReference type="EMBL" id="TRM67377.1"/>
    </source>
</evidence>
<dbReference type="InterPro" id="IPR016205">
    <property type="entry name" value="Glycerol_DH"/>
</dbReference>
<comment type="caution">
    <text evidence="6">The sequence shown here is derived from an EMBL/GenBank/DDBJ whole genome shotgun (WGS) entry which is preliminary data.</text>
</comment>
<dbReference type="CDD" id="cd08170">
    <property type="entry name" value="GlyDH"/>
    <property type="match status" value="1"/>
</dbReference>
<dbReference type="PANTHER" id="PTHR43616:SF5">
    <property type="entry name" value="GLYCEROL DEHYDROGENASE 1"/>
    <property type="match status" value="1"/>
</dbReference>
<name>A0A550CRH1_9AGAR</name>
<reference evidence="6 7" key="1">
    <citation type="journal article" date="2019" name="New Phytol.">
        <title>Comparative genomics reveals unique wood-decay strategies and fruiting body development in the Schizophyllaceae.</title>
        <authorList>
            <person name="Almasi E."/>
            <person name="Sahu N."/>
            <person name="Krizsan K."/>
            <person name="Balint B."/>
            <person name="Kovacs G.M."/>
            <person name="Kiss B."/>
            <person name="Cseklye J."/>
            <person name="Drula E."/>
            <person name="Henrissat B."/>
            <person name="Nagy I."/>
            <person name="Chovatia M."/>
            <person name="Adam C."/>
            <person name="LaButti K."/>
            <person name="Lipzen A."/>
            <person name="Riley R."/>
            <person name="Grigoriev I.V."/>
            <person name="Nagy L.G."/>
        </authorList>
    </citation>
    <scope>NUCLEOTIDE SEQUENCE [LARGE SCALE GENOMIC DNA]</scope>
    <source>
        <strain evidence="6 7">NL-1724</strain>
    </source>
</reference>
<accession>A0A550CRH1</accession>
<dbReference type="InterPro" id="IPR018211">
    <property type="entry name" value="ADH_Fe_CS"/>
</dbReference>
<comment type="similarity">
    <text evidence="1">Belongs to the iron-containing alcohol dehydrogenase family.</text>
</comment>
<feature type="domain" description="Alcohol dehydrogenase iron-type/glycerol dehydrogenase GldA" evidence="5">
    <location>
        <begin position="61"/>
        <end position="205"/>
    </location>
</feature>
<gene>
    <name evidence="6" type="ORF">BD626DRAFT_625840</name>
</gene>
<evidence type="ECO:0000256" key="1">
    <source>
        <dbReference type="ARBA" id="ARBA00007358"/>
    </source>
</evidence>
<organism evidence="6 7">
    <name type="scientific">Schizophyllum amplum</name>
    <dbReference type="NCBI Taxonomy" id="97359"/>
    <lineage>
        <taxon>Eukaryota</taxon>
        <taxon>Fungi</taxon>
        <taxon>Dikarya</taxon>
        <taxon>Basidiomycota</taxon>
        <taxon>Agaricomycotina</taxon>
        <taxon>Agaricomycetes</taxon>
        <taxon>Agaricomycetidae</taxon>
        <taxon>Agaricales</taxon>
        <taxon>Schizophyllaceae</taxon>
        <taxon>Schizophyllum</taxon>
    </lineage>
</organism>
<evidence type="ECO:0000256" key="2">
    <source>
        <dbReference type="ARBA" id="ARBA00022723"/>
    </source>
</evidence>
<dbReference type="GO" id="GO:0046872">
    <property type="term" value="F:metal ion binding"/>
    <property type="evidence" value="ECO:0007669"/>
    <property type="project" value="UniProtKB-KW"/>
</dbReference>
<dbReference type="STRING" id="97359.A0A550CRH1"/>
<keyword evidence="4" id="KW-0520">NAD</keyword>
<dbReference type="Proteomes" id="UP000320762">
    <property type="component" value="Unassembled WGS sequence"/>
</dbReference>
<dbReference type="GO" id="GO:0016614">
    <property type="term" value="F:oxidoreductase activity, acting on CH-OH group of donors"/>
    <property type="evidence" value="ECO:0007669"/>
    <property type="project" value="InterPro"/>
</dbReference>
<keyword evidence="2" id="KW-0479">Metal-binding</keyword>
<evidence type="ECO:0000313" key="7">
    <source>
        <dbReference type="Proteomes" id="UP000320762"/>
    </source>
</evidence>
<evidence type="ECO:0000259" key="5">
    <source>
        <dbReference type="Pfam" id="PF00465"/>
    </source>
</evidence>
<dbReference type="EMBL" id="VDMD01000002">
    <property type="protein sequence ID" value="TRM67377.1"/>
    <property type="molecule type" value="Genomic_DNA"/>
</dbReference>
<dbReference type="SUPFAM" id="SSF56796">
    <property type="entry name" value="Dehydroquinate synthase-like"/>
    <property type="match status" value="1"/>
</dbReference>
<dbReference type="PROSITE" id="PS00913">
    <property type="entry name" value="ADH_IRON_1"/>
    <property type="match status" value="1"/>
</dbReference>
<dbReference type="InterPro" id="IPR001670">
    <property type="entry name" value="ADH_Fe/GldA"/>
</dbReference>
<dbReference type="AlphaFoldDB" id="A0A550CRH1"/>
<sequence>MFSSSLKSLARTGWAVRPSMAGGLRASPAARRFPSVRPFSATARAASIANKGITFRVFQSPAKYVQGPSAIRDSAQYLRRMGKRAVLITDDIVHQIAGEDLINTLSEFEIKRAAFTGIASVEEVERIKEICLDFKADFVIALGGGKTIDVGKTVTDDLKIEVAIMPTTASTDAPCSANAVLYRPSGDFDRYAFCQRNPYIVIVDTTIIARAPARLLAAGMGDALATNVEAKRARNAPNFGGGMPALIADAICEKCEDILFQYGKQAYEACKVNAVTPALEHIVEANTLLSGLGFESGGLAAAHAIHDGLTSVHGLHHLLHGEKVAFGTICQLVLDGAPTAEIDKYISFLLSVDLPVTFDMMGIPDVTAEELHKVAEIACAPGETIWNMDSVITPEVVFQAILGADIVGREYLSRTGFKQLSTDFDYAVIETRPHVSRSGTVDLLGDLKVQA</sequence>
<proteinExistence type="inferred from homology"/>
<dbReference type="OrthoDB" id="339764at2759"/>
<keyword evidence="3" id="KW-0560">Oxidoreductase</keyword>
<dbReference type="PANTHER" id="PTHR43616">
    <property type="entry name" value="GLYCEROL DEHYDROGENASE"/>
    <property type="match status" value="1"/>
</dbReference>
<protein>
    <recommendedName>
        <fullName evidence="5">Alcohol dehydrogenase iron-type/glycerol dehydrogenase GldA domain-containing protein</fullName>
    </recommendedName>
</protein>
<evidence type="ECO:0000256" key="4">
    <source>
        <dbReference type="ARBA" id="ARBA00023027"/>
    </source>
</evidence>
<dbReference type="Gene3D" id="1.20.1090.10">
    <property type="entry name" value="Dehydroquinate synthase-like - alpha domain"/>
    <property type="match status" value="1"/>
</dbReference>
<evidence type="ECO:0000256" key="3">
    <source>
        <dbReference type="ARBA" id="ARBA00023002"/>
    </source>
</evidence>
<dbReference type="NCBIfam" id="NF006941">
    <property type="entry name" value="PRK09423.1"/>
    <property type="match status" value="1"/>
</dbReference>